<dbReference type="Proteomes" id="UP001432322">
    <property type="component" value="Unassembled WGS sequence"/>
</dbReference>
<keyword evidence="2" id="KW-1185">Reference proteome</keyword>
<comment type="caution">
    <text evidence="1">The sequence shown here is derived from an EMBL/GenBank/DDBJ whole genome shotgun (WGS) entry which is preliminary data.</text>
</comment>
<accession>A0AAV5V036</accession>
<sequence length="73" mass="8724">HIQTEAKRIRNYGAVAQYFELNAQLNPIEIDNSFIFQISSQNWKITGIVSEWKRRQLQMQFRCNYNFINQGDV</sequence>
<feature type="non-terminal residue" evidence="1">
    <location>
        <position position="1"/>
    </location>
</feature>
<gene>
    <name evidence="1" type="ORF">PFISCL1PPCAC_3251</name>
</gene>
<organism evidence="1 2">
    <name type="scientific">Pristionchus fissidentatus</name>
    <dbReference type="NCBI Taxonomy" id="1538716"/>
    <lineage>
        <taxon>Eukaryota</taxon>
        <taxon>Metazoa</taxon>
        <taxon>Ecdysozoa</taxon>
        <taxon>Nematoda</taxon>
        <taxon>Chromadorea</taxon>
        <taxon>Rhabditida</taxon>
        <taxon>Rhabditina</taxon>
        <taxon>Diplogasteromorpha</taxon>
        <taxon>Diplogasteroidea</taxon>
        <taxon>Neodiplogasteridae</taxon>
        <taxon>Pristionchus</taxon>
    </lineage>
</organism>
<dbReference type="AlphaFoldDB" id="A0AAV5V036"/>
<evidence type="ECO:0000313" key="1">
    <source>
        <dbReference type="EMBL" id="GMT11954.1"/>
    </source>
</evidence>
<proteinExistence type="predicted"/>
<dbReference type="EMBL" id="BTSY01000001">
    <property type="protein sequence ID" value="GMT11954.1"/>
    <property type="molecule type" value="Genomic_DNA"/>
</dbReference>
<protein>
    <submittedName>
        <fullName evidence="1">Uncharacterized protein</fullName>
    </submittedName>
</protein>
<name>A0AAV5V036_9BILA</name>
<evidence type="ECO:0000313" key="2">
    <source>
        <dbReference type="Proteomes" id="UP001432322"/>
    </source>
</evidence>
<reference evidence="1" key="1">
    <citation type="submission" date="2023-10" db="EMBL/GenBank/DDBJ databases">
        <title>Genome assembly of Pristionchus species.</title>
        <authorList>
            <person name="Yoshida K."/>
            <person name="Sommer R.J."/>
        </authorList>
    </citation>
    <scope>NUCLEOTIDE SEQUENCE</scope>
    <source>
        <strain evidence="1">RS5133</strain>
    </source>
</reference>